<sequence>MGCLYTFALFLYIKGHFYEKERKDKKTDERILIIRNVSV</sequence>
<dbReference type="EMBL" id="NUSY01000028">
    <property type="protein sequence ID" value="PHE10193.1"/>
    <property type="molecule type" value="Genomic_DNA"/>
</dbReference>
<protein>
    <submittedName>
        <fullName evidence="3">Uncharacterized protein</fullName>
    </submittedName>
</protein>
<evidence type="ECO:0000313" key="8">
    <source>
        <dbReference type="Proteomes" id="UP000225320"/>
    </source>
</evidence>
<accession>A0A2B5T096</accession>
<dbReference type="EMBL" id="NUAJ01000029">
    <property type="protein sequence ID" value="PEN49626.1"/>
    <property type="molecule type" value="Genomic_DNA"/>
</dbReference>
<evidence type="ECO:0000313" key="3">
    <source>
        <dbReference type="EMBL" id="PGG94699.1"/>
    </source>
</evidence>
<dbReference type="EMBL" id="NUBY01000212">
    <property type="protein sequence ID" value="PEP93629.1"/>
    <property type="molecule type" value="Genomic_DNA"/>
</dbReference>
<dbReference type="EMBL" id="NVOI01000012">
    <property type="protein sequence ID" value="PGG94699.1"/>
    <property type="molecule type" value="Genomic_DNA"/>
</dbReference>
<reference evidence="1 6" key="2">
    <citation type="submission" date="2017-09" db="EMBL/GenBank/DDBJ databases">
        <title>Large-scale bioinformatics analysis of Bacillus genomes uncovers conserved roles of natural products in bacterial physiology.</title>
        <authorList>
            <consortium name="Agbiome Team Llc"/>
            <person name="Bleich R.M."/>
            <person name="Kirk G.J."/>
            <person name="Santa Maria K.C."/>
            <person name="Allen S.E."/>
            <person name="Farag S."/>
            <person name="Shank E.A."/>
            <person name="Bowers A."/>
        </authorList>
    </citation>
    <scope>NUCLEOTIDE SEQUENCE [LARGE SCALE GENOMIC DNA]</scope>
    <source>
        <strain evidence="1 6">AFS027958</strain>
    </source>
</reference>
<evidence type="ECO:0000313" key="2">
    <source>
        <dbReference type="EMBL" id="PEP93629.1"/>
    </source>
</evidence>
<dbReference type="Proteomes" id="UP000220841">
    <property type="component" value="Unassembled WGS sequence"/>
</dbReference>
<dbReference type="Proteomes" id="UP000225320">
    <property type="component" value="Unassembled WGS sequence"/>
</dbReference>
<evidence type="ECO:0000313" key="7">
    <source>
        <dbReference type="Proteomes" id="UP000224044"/>
    </source>
</evidence>
<organism evidence="3 8">
    <name type="scientific">Bacillus toyonensis</name>
    <dbReference type="NCBI Taxonomy" id="155322"/>
    <lineage>
        <taxon>Bacteria</taxon>
        <taxon>Bacillati</taxon>
        <taxon>Bacillota</taxon>
        <taxon>Bacilli</taxon>
        <taxon>Bacillales</taxon>
        <taxon>Bacillaceae</taxon>
        <taxon>Bacillus</taxon>
        <taxon>Bacillus cereus group</taxon>
    </lineage>
</organism>
<evidence type="ECO:0000313" key="4">
    <source>
        <dbReference type="EMBL" id="PHE10193.1"/>
    </source>
</evidence>
<name>A0A2B5T096_9BACI</name>
<dbReference type="AlphaFoldDB" id="A0A2B5T096"/>
<comment type="caution">
    <text evidence="3">The sequence shown here is derived from an EMBL/GenBank/DDBJ whole genome shotgun (WGS) entry which is preliminary data.</text>
</comment>
<reference evidence="5 7" key="1">
    <citation type="submission" date="2017-09" db="EMBL/GenBank/DDBJ databases">
        <title>Large-scale bioinformatics analysis of Bacillus genomes uncovers conserved roles of natural products in bacterial physiology.</title>
        <authorList>
            <consortium name="Agbiome Team Llc"/>
            <person name="Bleich R.M."/>
            <person name="Grubbs K.J."/>
            <person name="Santa Maria K.C."/>
            <person name="Allen S.E."/>
            <person name="Farag S."/>
            <person name="Shank E.A."/>
            <person name="Bowers A."/>
        </authorList>
    </citation>
    <scope>NUCLEOTIDE SEQUENCE [LARGE SCALE GENOMIC DNA]</scope>
    <source>
        <strain evidence="2 5">AFS021349</strain>
        <strain evidence="4 7">AFS042148</strain>
        <strain evidence="3 8">AFS094862</strain>
    </source>
</reference>
<gene>
    <name evidence="2" type="ORF">CN585_26990</name>
    <name evidence="1" type="ORF">CN596_24000</name>
    <name evidence="4" type="ORF">COF62_18865</name>
    <name evidence="3" type="ORF">CON73_00955</name>
</gene>
<dbReference type="Proteomes" id="UP000220934">
    <property type="component" value="Unassembled WGS sequence"/>
</dbReference>
<evidence type="ECO:0000313" key="5">
    <source>
        <dbReference type="Proteomes" id="UP000220841"/>
    </source>
</evidence>
<dbReference type="Proteomes" id="UP000224044">
    <property type="component" value="Unassembled WGS sequence"/>
</dbReference>
<evidence type="ECO:0000313" key="6">
    <source>
        <dbReference type="Proteomes" id="UP000220934"/>
    </source>
</evidence>
<proteinExistence type="predicted"/>
<evidence type="ECO:0000313" key="1">
    <source>
        <dbReference type="EMBL" id="PEN49626.1"/>
    </source>
</evidence>